<dbReference type="EMBL" id="OU503045">
    <property type="protein sequence ID" value="CAI9770176.1"/>
    <property type="molecule type" value="Genomic_DNA"/>
</dbReference>
<protein>
    <submittedName>
        <fullName evidence="2">Uncharacterized protein</fullName>
    </submittedName>
</protein>
<keyword evidence="3" id="KW-1185">Reference proteome</keyword>
<evidence type="ECO:0000313" key="2">
    <source>
        <dbReference type="EMBL" id="CAI9770176.1"/>
    </source>
</evidence>
<dbReference type="Proteomes" id="UP000834106">
    <property type="component" value="Chromosome 10"/>
</dbReference>
<gene>
    <name evidence="2" type="ORF">FPE_LOCUS17809</name>
</gene>
<name>A0AAD1ZHZ8_9LAMI</name>
<sequence length="107" mass="11559">MPKFRGNGSGSLSLSDTLRRKGSSISCGSQSLSQRRHHRSSLGSDKRRPISRSAAKGLAPLLSADSLGESSMGSENSNNELTTNFGEVDLEATSRLDGRRWSTDYKL</sequence>
<feature type="region of interest" description="Disordered" evidence="1">
    <location>
        <begin position="1"/>
        <end position="89"/>
    </location>
</feature>
<accession>A0AAD1ZHZ8</accession>
<proteinExistence type="predicted"/>
<feature type="compositionally biased region" description="Low complexity" evidence="1">
    <location>
        <begin position="23"/>
        <end position="33"/>
    </location>
</feature>
<dbReference type="AlphaFoldDB" id="A0AAD1ZHZ8"/>
<feature type="compositionally biased region" description="Low complexity" evidence="1">
    <location>
        <begin position="66"/>
        <end position="81"/>
    </location>
</feature>
<evidence type="ECO:0000256" key="1">
    <source>
        <dbReference type="SAM" id="MobiDB-lite"/>
    </source>
</evidence>
<organism evidence="2 3">
    <name type="scientific">Fraxinus pennsylvanica</name>
    <dbReference type="NCBI Taxonomy" id="56036"/>
    <lineage>
        <taxon>Eukaryota</taxon>
        <taxon>Viridiplantae</taxon>
        <taxon>Streptophyta</taxon>
        <taxon>Embryophyta</taxon>
        <taxon>Tracheophyta</taxon>
        <taxon>Spermatophyta</taxon>
        <taxon>Magnoliopsida</taxon>
        <taxon>eudicotyledons</taxon>
        <taxon>Gunneridae</taxon>
        <taxon>Pentapetalae</taxon>
        <taxon>asterids</taxon>
        <taxon>lamiids</taxon>
        <taxon>Lamiales</taxon>
        <taxon>Oleaceae</taxon>
        <taxon>Oleeae</taxon>
        <taxon>Fraxinus</taxon>
    </lineage>
</organism>
<reference evidence="2" key="1">
    <citation type="submission" date="2023-05" db="EMBL/GenBank/DDBJ databases">
        <authorList>
            <person name="Huff M."/>
        </authorList>
    </citation>
    <scope>NUCLEOTIDE SEQUENCE</scope>
</reference>
<evidence type="ECO:0000313" key="3">
    <source>
        <dbReference type="Proteomes" id="UP000834106"/>
    </source>
</evidence>